<feature type="compositionally biased region" description="Basic residues" evidence="1">
    <location>
        <begin position="279"/>
        <end position="293"/>
    </location>
</feature>
<dbReference type="RefSeq" id="XP_022341428.1">
    <property type="nucleotide sequence ID" value="XM_022485720.1"/>
</dbReference>
<keyword evidence="2" id="KW-0812">Transmembrane</keyword>
<name>A0A8B8ENK5_CRAVI</name>
<sequence length="352" mass="38541">MGNSSSSELPLAGAICLGILGYTCLILIIVFIRYICVRQGKCQNVECGMCGKEGAPQCSQCCISCSEIGGCSAPSVAGCLNKCCPNKKLSCVDVLLCQCCLGEDNCFTKSSSSCDSCYCNFSFPQCEAVNCCCIEIKLRQPSLSSFTKQPTVSHPNNTPARNTFSPPQQGLGQQSLFKSPSATTVVTKQVHVNRAFDDTIEKVDEKKHLVFDGTGESKLKAGLNRTIVSKAVRPVRCELNDDASQIKVKGRRIRQKNNFSGSTDRIESDDKNPVEEINHKKKCRKKRTKRHPVKPRDVSSAAAPVLERRDPPSPEMLEAQFLPSSSMNFSTSQSSQSQKKVTWRKQPIKPAV</sequence>
<feature type="transmembrane region" description="Helical" evidence="2">
    <location>
        <begin position="12"/>
        <end position="36"/>
    </location>
</feature>
<dbReference type="KEGG" id="cvn:111135559"/>
<feature type="compositionally biased region" description="Basic residues" evidence="1">
    <location>
        <begin position="341"/>
        <end position="352"/>
    </location>
</feature>
<protein>
    <submittedName>
        <fullName evidence="4">Uncharacterized protein LOC111135559</fullName>
    </submittedName>
</protein>
<gene>
    <name evidence="4" type="primary">LOC111135559</name>
</gene>
<dbReference type="OrthoDB" id="6365775at2759"/>
<feature type="compositionally biased region" description="Low complexity" evidence="1">
    <location>
        <begin position="324"/>
        <end position="338"/>
    </location>
</feature>
<feature type="region of interest" description="Disordered" evidence="1">
    <location>
        <begin position="252"/>
        <end position="352"/>
    </location>
</feature>
<keyword evidence="3" id="KW-1185">Reference proteome</keyword>
<keyword evidence="2" id="KW-1133">Transmembrane helix</keyword>
<dbReference type="GeneID" id="111135559"/>
<proteinExistence type="predicted"/>
<evidence type="ECO:0000313" key="4">
    <source>
        <dbReference type="RefSeq" id="XP_022341428.1"/>
    </source>
</evidence>
<organism evidence="3 4">
    <name type="scientific">Crassostrea virginica</name>
    <name type="common">Eastern oyster</name>
    <dbReference type="NCBI Taxonomy" id="6565"/>
    <lineage>
        <taxon>Eukaryota</taxon>
        <taxon>Metazoa</taxon>
        <taxon>Spiralia</taxon>
        <taxon>Lophotrochozoa</taxon>
        <taxon>Mollusca</taxon>
        <taxon>Bivalvia</taxon>
        <taxon>Autobranchia</taxon>
        <taxon>Pteriomorphia</taxon>
        <taxon>Ostreida</taxon>
        <taxon>Ostreoidea</taxon>
        <taxon>Ostreidae</taxon>
        <taxon>Crassostrea</taxon>
    </lineage>
</organism>
<accession>A0A8B8ENK5</accession>
<evidence type="ECO:0000313" key="3">
    <source>
        <dbReference type="Proteomes" id="UP000694844"/>
    </source>
</evidence>
<keyword evidence="2" id="KW-0472">Membrane</keyword>
<feature type="region of interest" description="Disordered" evidence="1">
    <location>
        <begin position="146"/>
        <end position="174"/>
    </location>
</feature>
<evidence type="ECO:0000256" key="2">
    <source>
        <dbReference type="SAM" id="Phobius"/>
    </source>
</evidence>
<dbReference type="Proteomes" id="UP000694844">
    <property type="component" value="Chromosome 5"/>
</dbReference>
<evidence type="ECO:0000256" key="1">
    <source>
        <dbReference type="SAM" id="MobiDB-lite"/>
    </source>
</evidence>
<dbReference type="AlphaFoldDB" id="A0A8B8ENK5"/>
<reference evidence="4" key="1">
    <citation type="submission" date="2025-08" db="UniProtKB">
        <authorList>
            <consortium name="RefSeq"/>
        </authorList>
    </citation>
    <scope>IDENTIFICATION</scope>
    <source>
        <tissue evidence="4">Whole sample</tissue>
    </source>
</reference>
<feature type="compositionally biased region" description="Basic and acidic residues" evidence="1">
    <location>
        <begin position="264"/>
        <end position="278"/>
    </location>
</feature>